<dbReference type="InterPro" id="IPR052155">
    <property type="entry name" value="Biofilm_reg_signaling"/>
</dbReference>
<reference evidence="5" key="1">
    <citation type="journal article" date="2015" name="Nature">
        <title>Complex archaea that bridge the gap between prokaryotes and eukaryotes.</title>
        <authorList>
            <person name="Spang A."/>
            <person name="Saw J.H."/>
            <person name="Jorgensen S.L."/>
            <person name="Zaremba-Niedzwiedzka K."/>
            <person name="Martijn J."/>
            <person name="Lind A.E."/>
            <person name="van Eijk R."/>
            <person name="Schleper C."/>
            <person name="Guy L."/>
            <person name="Ettema T.J."/>
        </authorList>
    </citation>
    <scope>NUCLEOTIDE SEQUENCE</scope>
</reference>
<dbReference type="InterPro" id="IPR000160">
    <property type="entry name" value="GGDEF_dom"/>
</dbReference>
<feature type="domain" description="PAC" evidence="2">
    <location>
        <begin position="582"/>
        <end position="634"/>
    </location>
</feature>
<dbReference type="SMART" id="SM00086">
    <property type="entry name" value="PAC"/>
    <property type="match status" value="5"/>
</dbReference>
<dbReference type="SMART" id="SM00267">
    <property type="entry name" value="GGDEF"/>
    <property type="match status" value="1"/>
</dbReference>
<dbReference type="Pfam" id="PF08448">
    <property type="entry name" value="PAS_4"/>
    <property type="match status" value="1"/>
</dbReference>
<dbReference type="InterPro" id="IPR043128">
    <property type="entry name" value="Rev_trsase/Diguanyl_cyclase"/>
</dbReference>
<dbReference type="NCBIfam" id="TIGR00254">
    <property type="entry name" value="GGDEF"/>
    <property type="match status" value="1"/>
</dbReference>
<feature type="domain" description="PAS" evidence="1">
    <location>
        <begin position="532"/>
        <end position="579"/>
    </location>
</feature>
<dbReference type="PANTHER" id="PTHR44757">
    <property type="entry name" value="DIGUANYLATE CYCLASE DGCP"/>
    <property type="match status" value="1"/>
</dbReference>
<protein>
    <recommendedName>
        <fullName evidence="6">Diguanylate cyclase/phosphodiesterase with PAS/PAC sensor(S)</fullName>
    </recommendedName>
</protein>
<dbReference type="Gene3D" id="3.30.450.20">
    <property type="entry name" value="PAS domain"/>
    <property type="match status" value="6"/>
</dbReference>
<dbReference type="CDD" id="cd00130">
    <property type="entry name" value="PAS"/>
    <property type="match status" value="4"/>
</dbReference>
<dbReference type="Pfam" id="PF13426">
    <property type="entry name" value="PAS_9"/>
    <property type="match status" value="2"/>
</dbReference>
<dbReference type="Pfam" id="PF00563">
    <property type="entry name" value="EAL"/>
    <property type="match status" value="1"/>
</dbReference>
<dbReference type="SUPFAM" id="SSF141868">
    <property type="entry name" value="EAL domain-like"/>
    <property type="match status" value="1"/>
</dbReference>
<dbReference type="InterPro" id="IPR035965">
    <property type="entry name" value="PAS-like_dom_sf"/>
</dbReference>
<feature type="domain" description="PAC" evidence="2">
    <location>
        <begin position="454"/>
        <end position="507"/>
    </location>
</feature>
<dbReference type="PROSITE" id="PS50887">
    <property type="entry name" value="GGDEF"/>
    <property type="match status" value="1"/>
</dbReference>
<dbReference type="Gene3D" id="3.30.70.270">
    <property type="match status" value="1"/>
</dbReference>
<dbReference type="PROSITE" id="PS50883">
    <property type="entry name" value="EAL"/>
    <property type="match status" value="1"/>
</dbReference>
<dbReference type="EMBL" id="LAZR01000532">
    <property type="protein sequence ID" value="KKN65184.1"/>
    <property type="molecule type" value="Genomic_DNA"/>
</dbReference>
<feature type="domain" description="PAS" evidence="1">
    <location>
        <begin position="628"/>
        <end position="675"/>
    </location>
</feature>
<feature type="domain" description="PAC" evidence="2">
    <location>
        <begin position="328"/>
        <end position="377"/>
    </location>
</feature>
<proteinExistence type="predicted"/>
<feature type="domain" description="PAS" evidence="1">
    <location>
        <begin position="378"/>
        <end position="450"/>
    </location>
</feature>
<feature type="domain" description="PAC" evidence="2">
    <location>
        <begin position="701"/>
        <end position="755"/>
    </location>
</feature>
<dbReference type="AlphaFoldDB" id="A0A0F9SDT9"/>
<dbReference type="PROSITE" id="PS50112">
    <property type="entry name" value="PAS"/>
    <property type="match status" value="4"/>
</dbReference>
<dbReference type="FunFam" id="3.30.70.270:FF:000001">
    <property type="entry name" value="Diguanylate cyclase domain protein"/>
    <property type="match status" value="1"/>
</dbReference>
<dbReference type="InterPro" id="IPR001610">
    <property type="entry name" value="PAC"/>
</dbReference>
<dbReference type="Pfam" id="PF08447">
    <property type="entry name" value="PAS_3"/>
    <property type="match status" value="3"/>
</dbReference>
<dbReference type="InterPro" id="IPR035919">
    <property type="entry name" value="EAL_sf"/>
</dbReference>
<dbReference type="SUPFAM" id="SSF55785">
    <property type="entry name" value="PYP-like sensor domain (PAS domain)"/>
    <property type="match status" value="5"/>
</dbReference>
<feature type="domain" description="PAC" evidence="2">
    <location>
        <begin position="202"/>
        <end position="255"/>
    </location>
</feature>
<dbReference type="SMART" id="SM00091">
    <property type="entry name" value="PAS"/>
    <property type="match status" value="6"/>
</dbReference>
<accession>A0A0F9SDT9</accession>
<feature type="domain" description="EAL" evidence="3">
    <location>
        <begin position="934"/>
        <end position="1188"/>
    </location>
</feature>
<dbReference type="InterPro" id="IPR000014">
    <property type="entry name" value="PAS"/>
</dbReference>
<name>A0A0F9SDT9_9ZZZZ</name>
<dbReference type="CDD" id="cd01948">
    <property type="entry name" value="EAL"/>
    <property type="match status" value="1"/>
</dbReference>
<feature type="domain" description="GGDEF" evidence="4">
    <location>
        <begin position="787"/>
        <end position="925"/>
    </location>
</feature>
<dbReference type="InterPro" id="IPR029787">
    <property type="entry name" value="Nucleotide_cyclase"/>
</dbReference>
<dbReference type="CDD" id="cd01949">
    <property type="entry name" value="GGDEF"/>
    <property type="match status" value="1"/>
</dbReference>
<dbReference type="NCBIfam" id="TIGR00229">
    <property type="entry name" value="sensory_box"/>
    <property type="match status" value="5"/>
</dbReference>
<sequence>MSSTTKLTPVLEATFNILITTDFNKVLSVSESIKDLLGFIANDFVNNSVALQNLIHPDDVDIRDNVLSKDIKASSGTFNIRMRHADHRIRCIRGHYTRAIRSTDNSVTLELCLQDSKSLSQQQNELTEIASFKTMMDNTDDYIYFKDRNHVFTSASKTIVLLSNPSEHLTDLIGKTDYDFLPEEYADIYYRLEKQVFSGANIAQEVQQTRDNDGKMGWIDNRKYPMHNKNGDIIGLFGIAIDITDTVFQQQEAAKLLAEQSSIINNTLVGITTICDRKIIWSNSTFETMLGYGEGELRGRSTRQLYINEIDYQSINQAYVNLKIDGVTKNEIQFICKDGSYIWVDVRGTNLHTKIDESTWLVVDITERKQAELALRDSEYYWKFALEGAGDGVWDWDIQSNVKTFSKQWKAILGYAESDPLPTGLEWENRFHPDDTERVADVMQAYLSGKNPNYALECRMKCKDGSYRWVLSRGMVLKYSEEDVPLRMIGTISDITARKETDLRLSESEKRLRLSQLYGGIGTWEYNFLTNIQIWSEAMTQQLGFPDISNPSKEDFLAIVHPDDREMFMVEIERQLTGNNTLDIEYRTINEQGKIRWMRSIGKSDLDANGQALTMQGTVQEITHQKNAEHDLRIAATAFESQEGMMVTDANNIILRVNKAFTTITGYSSEDVIGQKSSLLSSGRHDAIFFDGMWNELNTHNYWEGELWNKRKNGEVYPQRLTITAVKDSNDIVTNYVGTLIDITQSKQAEQEIEDLAYFDPLTHLPNRRLMLDRINHAMAASARNDMQGALFFLDLDHFKTLNDTLGHTMGDILLQQVATRLTSCIRDNDTVSRFGGDEFVVLLEGLSILPLEAATQAEEVANKFLNAINQPYFLADHVYTSSTSIGITLLNAHDFGVEELLKQADIAMYQAKNDGRNAIRFFNPEMQTKISAHAILENELKQAVAGQHFQLYYQVQMDSSGYPVGAEALIRWIHPTLGLIPPLDFIPLAEQSGMIQTIGLWVIDNACSQLQNWQQHQINRHLTLSINVSAKQFHQPDFILQITTAIQHYNINPALLKLELTESLLLNDIEETINKMKALANVGIQFSLDDFGTGYSSLQYLKKLPIYQLKIDKSFVDNIVTDNDDQIIVRTIISMAHNLGLNVIAEGVATKAQQQRLFNQGCRHYQGYLYSKPLPINQFEILLHTLTNTADTTSNE</sequence>
<comment type="caution">
    <text evidence="5">The sequence shown here is derived from an EMBL/GenBank/DDBJ whole genome shotgun (WGS) entry which is preliminary data.</text>
</comment>
<dbReference type="Gene3D" id="3.20.20.450">
    <property type="entry name" value="EAL domain"/>
    <property type="match status" value="1"/>
</dbReference>
<evidence type="ECO:0000259" key="2">
    <source>
        <dbReference type="PROSITE" id="PS50113"/>
    </source>
</evidence>
<dbReference type="FunFam" id="3.20.20.450:FF:000001">
    <property type="entry name" value="Cyclic di-GMP phosphodiesterase yahA"/>
    <property type="match status" value="1"/>
</dbReference>
<dbReference type="SUPFAM" id="SSF55073">
    <property type="entry name" value="Nucleotide cyclase"/>
    <property type="match status" value="1"/>
</dbReference>
<dbReference type="SMART" id="SM00052">
    <property type="entry name" value="EAL"/>
    <property type="match status" value="1"/>
</dbReference>
<dbReference type="PROSITE" id="PS50113">
    <property type="entry name" value="PAC"/>
    <property type="match status" value="5"/>
</dbReference>
<dbReference type="InterPro" id="IPR013655">
    <property type="entry name" value="PAS_fold_3"/>
</dbReference>
<evidence type="ECO:0000259" key="4">
    <source>
        <dbReference type="PROSITE" id="PS50887"/>
    </source>
</evidence>
<dbReference type="PANTHER" id="PTHR44757:SF2">
    <property type="entry name" value="BIOFILM ARCHITECTURE MAINTENANCE PROTEIN MBAA"/>
    <property type="match status" value="1"/>
</dbReference>
<evidence type="ECO:0000259" key="1">
    <source>
        <dbReference type="PROSITE" id="PS50112"/>
    </source>
</evidence>
<organism evidence="5">
    <name type="scientific">marine sediment metagenome</name>
    <dbReference type="NCBI Taxonomy" id="412755"/>
    <lineage>
        <taxon>unclassified sequences</taxon>
        <taxon>metagenomes</taxon>
        <taxon>ecological metagenomes</taxon>
    </lineage>
</organism>
<evidence type="ECO:0000313" key="5">
    <source>
        <dbReference type="EMBL" id="KKN65184.1"/>
    </source>
</evidence>
<dbReference type="Gene3D" id="2.10.70.100">
    <property type="match status" value="1"/>
</dbReference>
<dbReference type="InterPro" id="IPR013656">
    <property type="entry name" value="PAS_4"/>
</dbReference>
<evidence type="ECO:0000259" key="3">
    <source>
        <dbReference type="PROSITE" id="PS50883"/>
    </source>
</evidence>
<gene>
    <name evidence="5" type="ORF">LCGC14_0484340</name>
</gene>
<dbReference type="InterPro" id="IPR000700">
    <property type="entry name" value="PAS-assoc_C"/>
</dbReference>
<evidence type="ECO:0008006" key="6">
    <source>
        <dbReference type="Google" id="ProtNLM"/>
    </source>
</evidence>
<dbReference type="InterPro" id="IPR001633">
    <property type="entry name" value="EAL_dom"/>
</dbReference>
<dbReference type="Pfam" id="PF00990">
    <property type="entry name" value="GGDEF"/>
    <property type="match status" value="1"/>
</dbReference>
<feature type="domain" description="PAS" evidence="1">
    <location>
        <begin position="3"/>
        <end position="74"/>
    </location>
</feature>